<dbReference type="EMBL" id="CAJQZP010000126">
    <property type="protein sequence ID" value="CAG4939849.1"/>
    <property type="molecule type" value="Genomic_DNA"/>
</dbReference>
<organism evidence="1 2">
    <name type="scientific">Parnassius apollo</name>
    <name type="common">Apollo butterfly</name>
    <name type="synonym">Papilio apollo</name>
    <dbReference type="NCBI Taxonomy" id="110799"/>
    <lineage>
        <taxon>Eukaryota</taxon>
        <taxon>Metazoa</taxon>
        <taxon>Ecdysozoa</taxon>
        <taxon>Arthropoda</taxon>
        <taxon>Hexapoda</taxon>
        <taxon>Insecta</taxon>
        <taxon>Pterygota</taxon>
        <taxon>Neoptera</taxon>
        <taxon>Endopterygota</taxon>
        <taxon>Lepidoptera</taxon>
        <taxon>Glossata</taxon>
        <taxon>Ditrysia</taxon>
        <taxon>Papilionoidea</taxon>
        <taxon>Papilionidae</taxon>
        <taxon>Parnassiinae</taxon>
        <taxon>Parnassini</taxon>
        <taxon>Parnassius</taxon>
        <taxon>Parnassius</taxon>
    </lineage>
</organism>
<protein>
    <submittedName>
        <fullName evidence="1">(apollo) hypothetical protein</fullName>
    </submittedName>
</protein>
<reference evidence="1" key="1">
    <citation type="submission" date="2021-04" db="EMBL/GenBank/DDBJ databases">
        <authorList>
            <person name="Tunstrom K."/>
        </authorList>
    </citation>
    <scope>NUCLEOTIDE SEQUENCE</scope>
</reference>
<dbReference type="Proteomes" id="UP000691718">
    <property type="component" value="Unassembled WGS sequence"/>
</dbReference>
<dbReference type="OrthoDB" id="2218807at2759"/>
<evidence type="ECO:0000313" key="2">
    <source>
        <dbReference type="Proteomes" id="UP000691718"/>
    </source>
</evidence>
<comment type="caution">
    <text evidence="1">The sequence shown here is derived from an EMBL/GenBank/DDBJ whole genome shotgun (WGS) entry which is preliminary data.</text>
</comment>
<gene>
    <name evidence="1" type="ORF">PAPOLLO_LOCUS1885</name>
</gene>
<evidence type="ECO:0000313" key="1">
    <source>
        <dbReference type="EMBL" id="CAG4939849.1"/>
    </source>
</evidence>
<accession>A0A8S3W462</accession>
<proteinExistence type="predicted"/>
<sequence>MAAARLPDVGDATAVVVQPVSQQPQPYSYCTCKRLLRVRNARWGKKNLSKMFGPTIVGYGMMTQAAEMYSATAKMCNVTQLLLRLPGGCSAQFPRPRWCRPASPGGSSSRQLTL</sequence>
<keyword evidence="2" id="KW-1185">Reference proteome</keyword>
<name>A0A8S3W462_PARAO</name>
<dbReference type="AlphaFoldDB" id="A0A8S3W462"/>